<comment type="caution">
    <text evidence="5">The sequence shown here is derived from an EMBL/GenBank/DDBJ whole genome shotgun (WGS) entry which is preliminary data.</text>
</comment>
<dbReference type="PANTHER" id="PTHR43122:SF1">
    <property type="entry name" value="IRON-SULFUR-BINDING PROTEIN"/>
    <property type="match status" value="1"/>
</dbReference>
<feature type="domain" description="4Fe-4S ferredoxin-type" evidence="4">
    <location>
        <begin position="111"/>
        <end position="137"/>
    </location>
</feature>
<gene>
    <name evidence="5" type="ORF">FL857_05715</name>
</gene>
<dbReference type="GO" id="GO:0051536">
    <property type="term" value="F:iron-sulfur cluster binding"/>
    <property type="evidence" value="ECO:0007669"/>
    <property type="project" value="UniProtKB-KW"/>
</dbReference>
<organism evidence="5 6">
    <name type="scientific">Criibacterium bergeronii</name>
    <dbReference type="NCBI Taxonomy" id="1871336"/>
    <lineage>
        <taxon>Bacteria</taxon>
        <taxon>Bacillati</taxon>
        <taxon>Bacillota</taxon>
        <taxon>Clostridia</taxon>
        <taxon>Peptostreptococcales</taxon>
        <taxon>Filifactoraceae</taxon>
        <taxon>Criibacterium</taxon>
    </lineage>
</organism>
<evidence type="ECO:0000259" key="4">
    <source>
        <dbReference type="PROSITE" id="PS51379"/>
    </source>
</evidence>
<name>A0A552V6T6_9FIRM</name>
<dbReference type="Proteomes" id="UP000319424">
    <property type="component" value="Unassembled WGS sequence"/>
</dbReference>
<dbReference type="GO" id="GO:0046872">
    <property type="term" value="F:metal ion binding"/>
    <property type="evidence" value="ECO:0007669"/>
    <property type="project" value="UniProtKB-KW"/>
</dbReference>
<reference evidence="5 6" key="1">
    <citation type="submission" date="2019-07" db="EMBL/GenBank/DDBJ databases">
        <title>Criibacterium bergeronii gen. nov., sp. nov. isolated from human clinical samples.</title>
        <authorList>
            <person name="Maheux A.F."/>
            <person name="Boudreau D.K."/>
            <person name="Berube E."/>
            <person name="Brodeur S."/>
            <person name="Bernard K.A."/>
            <person name="Abed J.Y."/>
            <person name="Ducrey E."/>
            <person name="Guay E.F."/>
            <person name="Raymond F."/>
            <person name="Corbeil J."/>
            <person name="Domingo M.-C."/>
            <person name="Roy P.H."/>
            <person name="Boissinot M."/>
            <person name="Tocheva E.I."/>
            <person name="Omar R.F."/>
        </authorList>
    </citation>
    <scope>NUCLEOTIDE SEQUENCE [LARGE SCALE GENOMIC DNA]</scope>
    <source>
        <strain evidence="5 6">CCRI-24246</strain>
    </source>
</reference>
<protein>
    <submittedName>
        <fullName evidence="5">4Fe-4S dicluster domain-containing protein</fullName>
    </submittedName>
</protein>
<evidence type="ECO:0000256" key="3">
    <source>
        <dbReference type="ARBA" id="ARBA00023014"/>
    </source>
</evidence>
<evidence type="ECO:0000313" key="6">
    <source>
        <dbReference type="Proteomes" id="UP000319424"/>
    </source>
</evidence>
<dbReference type="Pfam" id="PF12838">
    <property type="entry name" value="Fer4_7"/>
    <property type="match status" value="1"/>
</dbReference>
<dbReference type="AlphaFoldDB" id="A0A552V6T6"/>
<dbReference type="InterPro" id="IPR017896">
    <property type="entry name" value="4Fe4S_Fe-S-bd"/>
</dbReference>
<dbReference type="SUPFAM" id="SSF54862">
    <property type="entry name" value="4Fe-4S ferredoxins"/>
    <property type="match status" value="1"/>
</dbReference>
<keyword evidence="3" id="KW-0411">Iron-sulfur</keyword>
<evidence type="ECO:0000256" key="1">
    <source>
        <dbReference type="ARBA" id="ARBA00022723"/>
    </source>
</evidence>
<dbReference type="PANTHER" id="PTHR43122">
    <property type="entry name" value="FERREDOXIN SUBUNIT OF PYRUVATE:FLAVODOXIN OXIDOREDUCTASE-RELATED"/>
    <property type="match status" value="1"/>
</dbReference>
<keyword evidence="1" id="KW-0479">Metal-binding</keyword>
<dbReference type="PROSITE" id="PS51379">
    <property type="entry name" value="4FE4S_FER_2"/>
    <property type="match status" value="2"/>
</dbReference>
<accession>A0A552V6T6</accession>
<feature type="domain" description="4Fe-4S ferredoxin-type" evidence="4">
    <location>
        <begin position="80"/>
        <end position="109"/>
    </location>
</feature>
<proteinExistence type="predicted"/>
<sequence length="161" mass="18226">MSLWRTGVWRETAIAAGAFLGQHSYTEKVATNRPDTQDIAIAKDFAQKIKAKIEKIDNLSEFSKLEVPGNFPYKIWNTRPSTPFTDEKCVDCKICAKTCPTEAIDLEEVTKIDAEKCIKCSSCVQKCPVKAKHIVTEDIENIRKMLIANFADIRKEPELFI</sequence>
<dbReference type="EMBL" id="VJXW01000007">
    <property type="protein sequence ID" value="TRW26183.1"/>
    <property type="molecule type" value="Genomic_DNA"/>
</dbReference>
<evidence type="ECO:0000313" key="5">
    <source>
        <dbReference type="EMBL" id="TRW26183.1"/>
    </source>
</evidence>
<dbReference type="Gene3D" id="3.30.70.20">
    <property type="match status" value="2"/>
</dbReference>
<dbReference type="InterPro" id="IPR017900">
    <property type="entry name" value="4Fe4S_Fe_S_CS"/>
</dbReference>
<dbReference type="OrthoDB" id="9813995at2"/>
<keyword evidence="2" id="KW-0408">Iron</keyword>
<evidence type="ECO:0000256" key="2">
    <source>
        <dbReference type="ARBA" id="ARBA00023004"/>
    </source>
</evidence>
<dbReference type="PROSITE" id="PS00198">
    <property type="entry name" value="4FE4S_FER_1"/>
    <property type="match status" value="1"/>
</dbReference>